<evidence type="ECO:0000256" key="1">
    <source>
        <dbReference type="SAM" id="MobiDB-lite"/>
    </source>
</evidence>
<organism evidence="2">
    <name type="scientific">uncultured Rubrobacteraceae bacterium</name>
    <dbReference type="NCBI Taxonomy" id="349277"/>
    <lineage>
        <taxon>Bacteria</taxon>
        <taxon>Bacillati</taxon>
        <taxon>Actinomycetota</taxon>
        <taxon>Rubrobacteria</taxon>
        <taxon>Rubrobacterales</taxon>
        <taxon>Rubrobacteraceae</taxon>
        <taxon>environmental samples</taxon>
    </lineage>
</organism>
<name>A0A6J4P398_9ACTN</name>
<reference evidence="2" key="1">
    <citation type="submission" date="2020-02" db="EMBL/GenBank/DDBJ databases">
        <authorList>
            <person name="Meier V. D."/>
        </authorList>
    </citation>
    <scope>NUCLEOTIDE SEQUENCE</scope>
    <source>
        <strain evidence="2">AVDCRST_MAG22</strain>
    </source>
</reference>
<dbReference type="AlphaFoldDB" id="A0A6J4P398"/>
<accession>A0A6J4P398</accession>
<proteinExistence type="predicted"/>
<protein>
    <submittedName>
        <fullName evidence="2">Uncharacterized protein</fullName>
    </submittedName>
</protein>
<feature type="region of interest" description="Disordered" evidence="1">
    <location>
        <begin position="1"/>
        <end position="21"/>
    </location>
</feature>
<dbReference type="EMBL" id="CADCUV010000053">
    <property type="protein sequence ID" value="CAA9401490.1"/>
    <property type="molecule type" value="Genomic_DNA"/>
</dbReference>
<evidence type="ECO:0000313" key="2">
    <source>
        <dbReference type="EMBL" id="CAA9401490.1"/>
    </source>
</evidence>
<feature type="non-terminal residue" evidence="2">
    <location>
        <position position="21"/>
    </location>
</feature>
<gene>
    <name evidence="2" type="ORF">AVDCRST_MAG22-1124</name>
</gene>
<sequence>MTSALERGNVLINTERMKPCL</sequence>